<dbReference type="EMBL" id="JXYQ01000012">
    <property type="protein sequence ID" value="KJA11588.1"/>
    <property type="molecule type" value="Genomic_DNA"/>
</dbReference>
<evidence type="ECO:0000256" key="1">
    <source>
        <dbReference type="SAM" id="MobiDB-lite"/>
    </source>
</evidence>
<feature type="chain" id="PRO_5002320801" description="Lipoprotein" evidence="2">
    <location>
        <begin position="23"/>
        <end position="196"/>
    </location>
</feature>
<evidence type="ECO:0008006" key="5">
    <source>
        <dbReference type="Google" id="ProtNLM"/>
    </source>
</evidence>
<name>A0A0D7KEF3_9BURK</name>
<protein>
    <recommendedName>
        <fullName evidence="5">Lipoprotein</fullName>
    </recommendedName>
</protein>
<evidence type="ECO:0000313" key="3">
    <source>
        <dbReference type="EMBL" id="KJA11588.1"/>
    </source>
</evidence>
<organism evidence="3 4">
    <name type="scientific">Acidovorax temperans</name>
    <dbReference type="NCBI Taxonomy" id="80878"/>
    <lineage>
        <taxon>Bacteria</taxon>
        <taxon>Pseudomonadati</taxon>
        <taxon>Pseudomonadota</taxon>
        <taxon>Betaproteobacteria</taxon>
        <taxon>Burkholderiales</taxon>
        <taxon>Comamonadaceae</taxon>
        <taxon>Acidovorax</taxon>
    </lineage>
</organism>
<feature type="region of interest" description="Disordered" evidence="1">
    <location>
        <begin position="28"/>
        <end position="50"/>
    </location>
</feature>
<comment type="caution">
    <text evidence="3">The sequence shown here is derived from an EMBL/GenBank/DDBJ whole genome shotgun (WGS) entry which is preliminary data.</text>
</comment>
<dbReference type="AlphaFoldDB" id="A0A0D7KEF3"/>
<dbReference type="STRING" id="80878.RP29_05515"/>
<gene>
    <name evidence="3" type="ORF">RP29_05515</name>
</gene>
<dbReference type="PROSITE" id="PS51257">
    <property type="entry name" value="PROKAR_LIPOPROTEIN"/>
    <property type="match status" value="1"/>
</dbReference>
<keyword evidence="4" id="KW-1185">Reference proteome</keyword>
<dbReference type="PATRIC" id="fig|80878.5.peg.393"/>
<proteinExistence type="predicted"/>
<dbReference type="RefSeq" id="WP_044396578.1">
    <property type="nucleotide sequence ID" value="NZ_JXYQ01000012.1"/>
</dbReference>
<feature type="signal peptide" evidence="2">
    <location>
        <begin position="1"/>
        <end position="22"/>
    </location>
</feature>
<reference evidence="3 4" key="1">
    <citation type="submission" date="2014-12" db="EMBL/GenBank/DDBJ databases">
        <title>Isolation of bacteria from lake water.</title>
        <authorList>
            <person name="Sheng K.-Y."/>
            <person name="Chin P.-S."/>
            <person name="Chan K.-G."/>
            <person name="Tan G.S."/>
        </authorList>
    </citation>
    <scope>NUCLEOTIDE SEQUENCE [LARGE SCALE GENOMIC DNA]</scope>
    <source>
        <strain evidence="3 4">KY4</strain>
    </source>
</reference>
<accession>A0A0D7KEF3</accession>
<evidence type="ECO:0000313" key="4">
    <source>
        <dbReference type="Proteomes" id="UP000032566"/>
    </source>
</evidence>
<dbReference type="Proteomes" id="UP000032566">
    <property type="component" value="Unassembled WGS sequence"/>
</dbReference>
<keyword evidence="2" id="KW-0732">Signal</keyword>
<sequence>MRKTLSLHPVALSCVLLLGGCAANPTDKNSKAAAGAAHGAPQSSDTASEVGRAITSPLSDLNLVKADIPPQLAAARQAPYALPADHSCQALAEQVRSLDAVLGADLDTPSTSTNPSLIERGAGAAKKGAIGAVRGAAEDVVPMRSWVRKLTGAEKYSREVEACITAGTIRRSYLKGLGQAAGCESPAAPLAPKAEE</sequence>
<evidence type="ECO:0000256" key="2">
    <source>
        <dbReference type="SAM" id="SignalP"/>
    </source>
</evidence>